<organism evidence="2 3">
    <name type="scientific">Termitidicoccus mucosus</name>
    <dbReference type="NCBI Taxonomy" id="1184151"/>
    <lineage>
        <taxon>Bacteria</taxon>
        <taxon>Pseudomonadati</taxon>
        <taxon>Verrucomicrobiota</taxon>
        <taxon>Opitutia</taxon>
        <taxon>Opitutales</taxon>
        <taxon>Opitutaceae</taxon>
        <taxon>Termitidicoccus</taxon>
    </lineage>
</organism>
<dbReference type="STRING" id="1184151.AW736_06730"/>
<keyword evidence="3" id="KW-1185">Reference proteome</keyword>
<dbReference type="Proteomes" id="UP000078486">
    <property type="component" value="Unassembled WGS sequence"/>
</dbReference>
<evidence type="ECO:0000256" key="1">
    <source>
        <dbReference type="SAM" id="MobiDB-lite"/>
    </source>
</evidence>
<evidence type="ECO:0000313" key="2">
    <source>
        <dbReference type="EMBL" id="OAM90702.1"/>
    </source>
</evidence>
<reference evidence="2 3" key="1">
    <citation type="submission" date="2016-01" db="EMBL/GenBank/DDBJ databases">
        <title>High potential of lignocellulose degradation of a new Verrucomicrobia species.</title>
        <authorList>
            <person name="Wang Y."/>
            <person name="Shi Y."/>
            <person name="Qiu Z."/>
            <person name="Liu S."/>
            <person name="Yang H."/>
        </authorList>
    </citation>
    <scope>NUCLEOTIDE SEQUENCE [LARGE SCALE GENOMIC DNA]</scope>
    <source>
        <strain evidence="2 3">TSB47</strain>
    </source>
</reference>
<dbReference type="AlphaFoldDB" id="A0A178ILD3"/>
<sequence>MKTTRHSKNDARQPEVSATRGVEHRAPAWKAPVIFLALAALCLLPAGCLKNEKHEKYMSARREMEQAEKPSPSNEDTVITFERKQKHYAYAEKLFGELGDYKDSIDLYKEAAYRSGIAYAGRNDFAKSDLERAYRQFLKAGNYKDAAGRALEVSLAITDKLLRGNSHNLLAGFFGKLDAAHKGGNAAMIQQYALEKIEKLLGKESDALDLLSDSERNYLREILERKSLPDEINKAFYDSILSGNIKSMLKARMNLLEIIKNDAPPMPENIREKLYGEVSRQLADRHFWRANNSTHLQENAMRILGLIGDYKDAGDLRRRIENAWKTPVIKAEDWPAQSAKAGAHPRPRTICVVVSHDGKDGFVSSRFQELCEEIKHRSAGSVFMTDDAGNASAILHCKIGHSFWSAFQYSGGTTGDYYHTSLAVELRSTDGGVLYTTTREKKWDAPLKEIGGYFAGMPGSSAQGHVNVCAHVDMDASLYAGLLKALEAARCTGAQTTPE</sequence>
<dbReference type="EMBL" id="LRRQ01000051">
    <property type="protein sequence ID" value="OAM90702.1"/>
    <property type="molecule type" value="Genomic_DNA"/>
</dbReference>
<evidence type="ECO:0000313" key="3">
    <source>
        <dbReference type="Proteomes" id="UP000078486"/>
    </source>
</evidence>
<comment type="caution">
    <text evidence="2">The sequence shown here is derived from an EMBL/GenBank/DDBJ whole genome shotgun (WGS) entry which is preliminary data.</text>
</comment>
<dbReference type="RefSeq" id="WP_145928643.1">
    <property type="nucleotide sequence ID" value="NZ_CP109796.1"/>
</dbReference>
<accession>A0A178ILD3</accession>
<feature type="region of interest" description="Disordered" evidence="1">
    <location>
        <begin position="1"/>
        <end position="22"/>
    </location>
</feature>
<protein>
    <submittedName>
        <fullName evidence="2">Uncharacterized protein</fullName>
    </submittedName>
</protein>
<proteinExistence type="predicted"/>
<gene>
    <name evidence="2" type="ORF">AW736_06730</name>
</gene>
<name>A0A178ILD3_9BACT</name>